<reference evidence="1" key="1">
    <citation type="submission" date="2021-03" db="EMBL/GenBank/DDBJ databases">
        <authorList>
            <consortium name="DOE Joint Genome Institute"/>
            <person name="Ahrendt S."/>
            <person name="Looney B.P."/>
            <person name="Miyauchi S."/>
            <person name="Morin E."/>
            <person name="Drula E."/>
            <person name="Courty P.E."/>
            <person name="Chicoki N."/>
            <person name="Fauchery L."/>
            <person name="Kohler A."/>
            <person name="Kuo A."/>
            <person name="Labutti K."/>
            <person name="Pangilinan J."/>
            <person name="Lipzen A."/>
            <person name="Riley R."/>
            <person name="Andreopoulos W."/>
            <person name="He G."/>
            <person name="Johnson J."/>
            <person name="Barry K.W."/>
            <person name="Grigoriev I.V."/>
            <person name="Nagy L."/>
            <person name="Hibbett D."/>
            <person name="Henrissat B."/>
            <person name="Matheny P.B."/>
            <person name="Labbe J."/>
            <person name="Martin F."/>
        </authorList>
    </citation>
    <scope>NUCLEOTIDE SEQUENCE</scope>
    <source>
        <strain evidence="1">HHB10654</strain>
    </source>
</reference>
<organism evidence="1 2">
    <name type="scientific">Artomyces pyxidatus</name>
    <dbReference type="NCBI Taxonomy" id="48021"/>
    <lineage>
        <taxon>Eukaryota</taxon>
        <taxon>Fungi</taxon>
        <taxon>Dikarya</taxon>
        <taxon>Basidiomycota</taxon>
        <taxon>Agaricomycotina</taxon>
        <taxon>Agaricomycetes</taxon>
        <taxon>Russulales</taxon>
        <taxon>Auriscalpiaceae</taxon>
        <taxon>Artomyces</taxon>
    </lineage>
</organism>
<keyword evidence="2" id="KW-1185">Reference proteome</keyword>
<comment type="caution">
    <text evidence="1">The sequence shown here is derived from an EMBL/GenBank/DDBJ whole genome shotgun (WGS) entry which is preliminary data.</text>
</comment>
<dbReference type="Proteomes" id="UP000814140">
    <property type="component" value="Unassembled WGS sequence"/>
</dbReference>
<reference evidence="1" key="2">
    <citation type="journal article" date="2022" name="New Phytol.">
        <title>Evolutionary transition to the ectomycorrhizal habit in the genomes of a hyperdiverse lineage of mushroom-forming fungi.</title>
        <authorList>
            <person name="Looney B."/>
            <person name="Miyauchi S."/>
            <person name="Morin E."/>
            <person name="Drula E."/>
            <person name="Courty P.E."/>
            <person name="Kohler A."/>
            <person name="Kuo A."/>
            <person name="LaButti K."/>
            <person name="Pangilinan J."/>
            <person name="Lipzen A."/>
            <person name="Riley R."/>
            <person name="Andreopoulos W."/>
            <person name="He G."/>
            <person name="Johnson J."/>
            <person name="Nolan M."/>
            <person name="Tritt A."/>
            <person name="Barry K.W."/>
            <person name="Grigoriev I.V."/>
            <person name="Nagy L.G."/>
            <person name="Hibbett D."/>
            <person name="Henrissat B."/>
            <person name="Matheny P.B."/>
            <person name="Labbe J."/>
            <person name="Martin F.M."/>
        </authorList>
    </citation>
    <scope>NUCLEOTIDE SEQUENCE</scope>
    <source>
        <strain evidence="1">HHB10654</strain>
    </source>
</reference>
<name>A0ACB8SUQ3_9AGAM</name>
<sequence length="295" mass="32665">MIRQTTTLGGDASDVVVAKTAHGLAKFTSRSVPIPDEDAFAAIKAGLDSLPPNTKMILNSGEFYATGYGPGNFELISRFFEQYPNYADRAFLSVKGGHQPYKLFPADSSPENLRRSVDQCNSSLRGKKVIDLFQCARVDPNYPIEDTIKILKGFVDEGKFKYMVAPIAAVEIEVSLWSYTQETKDDGDHRRNFTRFKEKNMRQNLAMLDALKAIASKKGVNPAQLTIAWVNARGPHVIPLPRSSNIKRTLENLEGGNVELSAEELAEIDAVMDEHEVKGGRYVDEVPNTVLGLWG</sequence>
<proteinExistence type="predicted"/>
<accession>A0ACB8SUQ3</accession>
<protein>
    <submittedName>
        <fullName evidence="1">Aldo/keto reductase</fullName>
    </submittedName>
</protein>
<gene>
    <name evidence="1" type="ORF">BV25DRAFT_1955417</name>
</gene>
<evidence type="ECO:0000313" key="1">
    <source>
        <dbReference type="EMBL" id="KAI0060339.1"/>
    </source>
</evidence>
<evidence type="ECO:0000313" key="2">
    <source>
        <dbReference type="Proteomes" id="UP000814140"/>
    </source>
</evidence>
<dbReference type="EMBL" id="MU277219">
    <property type="protein sequence ID" value="KAI0060339.1"/>
    <property type="molecule type" value="Genomic_DNA"/>
</dbReference>